<sequence>MVIVEDCLRTDSQLPTDDEEKSDDTFREKNVDDNVRDSPRNTLEGSISLLEDVFIDQNHRNNNSTDLASVSRGTSFSVSRRLSTKMSLRVAQFDAYRNHVESISPVQSLNDSTFCSFSSSSRPKVNESIVTRSDRKTALANRIQNFEGKNSKRCILRLDLRTPEEVRKIVKTSKNNNRLDPILRRYEHLSEEESQLRRELASKIAARERHRRLGCLKSKEERVRLLRRNRARFYRIGFGNNVATFRSSKNEEAGRTKDGVCDRVRAAPFDFTNFVPQSFSKSDIQHQLILNVVERSFVFKEFRKHGKARCEGALDALTNAFEPLTFQPAHVLLHEGTKEQNDQFYIVDEGKLNFHKDGKLISEIDEVGAYFGELALLYNVTSEHTVSVHESKQTHLLRIEQRAFRGLLRIFSKRAAKEKRDALLGVDFLHDLICENETLTNRLLSIMIREEMTLGETYNMSQDITFMVIQSGQMHVARIEKTLNPGDYFGSRALIGSLPRQSTNNTDMEVSSEKVVFFRIDNHSMGQIIGPSRLQNLMDMRRLVATPLIKEAKLSNCAHDLMAEGMSEKIIDEKDDNILEVDRFDPPAIYVVREGQLLVSSHDERAGVKTENLLTEGSTFGHAQLRLSTENGIPRYHRVEGLTVSSVDGQYASIGVLSLDEMATKSCMDVTHEAICFLPTTDKSTTGTIRKETHGIMPKEKKVREAIQSHLSFEDLEKIRLLGEGEFGEVWLVSANVSSEGSPEHRQKFALKSQLKIHRNHGFDNTDLIRREIEVMQKLRHSQLADLVTTYEDDASIHMLMRLVPHGELWDRIHVEDEQGNWSSGLPEDHAKFYAMSIADTLNYMHSKGIVYRDLKPENVLIDASGYPVIVDFGFAKYCPEKTYTFVGTPNYVAPELITNGGHNRSVDFWALGVTVYEMITGENPFFFEDMDQASLFHTICQEEYFPLPKDTNDQLVDFIEKLLNKDPAQRLGMLAGGVNDIVLHQWFEGVDLSQVQAKLFPAPWKPTQLTEDAFETMPSCDSHVSSSPNESMGARSTQPSSASVGSLGDSKIANDEERTTEHDSKSKIKKEKKSKKIKKTKLNANHLSINNISYPDLKIFEDFQYSIPEWRVPDEKDPATGRSEKEKKRSELRRSLLKSSFDSFGINEDSI</sequence>
<dbReference type="InterPro" id="IPR000595">
    <property type="entry name" value="cNMP-bd_dom"/>
</dbReference>
<feature type="region of interest" description="Disordered" evidence="9">
    <location>
        <begin position="1"/>
        <end position="42"/>
    </location>
</feature>
<feature type="compositionally biased region" description="Basic and acidic residues" evidence="9">
    <location>
        <begin position="23"/>
        <end position="39"/>
    </location>
</feature>
<dbReference type="Gene3D" id="3.30.200.20">
    <property type="entry name" value="Phosphorylase Kinase, domain 1"/>
    <property type="match status" value="1"/>
</dbReference>
<dbReference type="InterPro" id="IPR011009">
    <property type="entry name" value="Kinase-like_dom_sf"/>
</dbReference>
<dbReference type="PANTHER" id="PTHR24353:SF143">
    <property type="entry name" value="PROTEIN KINASE DOMAIN-CONTAINING PROTEIN"/>
    <property type="match status" value="1"/>
</dbReference>
<evidence type="ECO:0000256" key="6">
    <source>
        <dbReference type="ARBA" id="ARBA00022840"/>
    </source>
</evidence>
<dbReference type="Gene3D" id="2.60.120.10">
    <property type="entry name" value="Jelly Rolls"/>
    <property type="match status" value="2"/>
</dbReference>
<feature type="region of interest" description="Disordered" evidence="9">
    <location>
        <begin position="1017"/>
        <end position="1078"/>
    </location>
</feature>
<feature type="compositionally biased region" description="Basic residues" evidence="9">
    <location>
        <begin position="1068"/>
        <end position="1078"/>
    </location>
</feature>
<feature type="region of interest" description="Disordered" evidence="9">
    <location>
        <begin position="1111"/>
        <end position="1134"/>
    </location>
</feature>
<dbReference type="PROSITE" id="PS00108">
    <property type="entry name" value="PROTEIN_KINASE_ST"/>
    <property type="match status" value="1"/>
</dbReference>
<feature type="domain" description="Cyclic nucleotide-binding" evidence="11">
    <location>
        <begin position="589"/>
        <end position="635"/>
    </location>
</feature>
<gene>
    <name evidence="12" type="ORF">PSNMU_V1.4_AUG-EV-PASAV3_0094470</name>
</gene>
<dbReference type="PROSITE" id="PS00107">
    <property type="entry name" value="PROTEIN_KINASE_ATP"/>
    <property type="match status" value="1"/>
</dbReference>
<dbReference type="PANTHER" id="PTHR24353">
    <property type="entry name" value="CYCLIC NUCLEOTIDE-DEPENDENT PROTEIN KINASE"/>
    <property type="match status" value="1"/>
</dbReference>
<keyword evidence="5" id="KW-0418">Kinase</keyword>
<dbReference type="InterPro" id="IPR000719">
    <property type="entry name" value="Prot_kinase_dom"/>
</dbReference>
<protein>
    <submittedName>
        <fullName evidence="12">Uncharacterized protein</fullName>
    </submittedName>
</protein>
<dbReference type="PROSITE" id="PS50011">
    <property type="entry name" value="PROTEIN_KINASE_DOM"/>
    <property type="match status" value="1"/>
</dbReference>
<organism evidence="12 13">
    <name type="scientific">Pseudo-nitzschia multistriata</name>
    <dbReference type="NCBI Taxonomy" id="183589"/>
    <lineage>
        <taxon>Eukaryota</taxon>
        <taxon>Sar</taxon>
        <taxon>Stramenopiles</taxon>
        <taxon>Ochrophyta</taxon>
        <taxon>Bacillariophyta</taxon>
        <taxon>Bacillariophyceae</taxon>
        <taxon>Bacillariophycidae</taxon>
        <taxon>Bacillariales</taxon>
        <taxon>Bacillariaceae</taxon>
        <taxon>Pseudo-nitzschia</taxon>
    </lineage>
</organism>
<dbReference type="GO" id="GO:0004691">
    <property type="term" value="F:cAMP-dependent protein kinase activity"/>
    <property type="evidence" value="ECO:0007669"/>
    <property type="project" value="TreeGrafter"/>
</dbReference>
<feature type="domain" description="Cyclic nucleotide-binding" evidence="11">
    <location>
        <begin position="465"/>
        <end position="532"/>
    </location>
</feature>
<keyword evidence="6 8" id="KW-0067">ATP-binding</keyword>
<proteinExistence type="predicted"/>
<evidence type="ECO:0000313" key="12">
    <source>
        <dbReference type="EMBL" id="VEU42484.1"/>
    </source>
</evidence>
<dbReference type="AlphaFoldDB" id="A0A448ZKE1"/>
<dbReference type="GO" id="GO:0005952">
    <property type="term" value="C:cAMP-dependent protein kinase complex"/>
    <property type="evidence" value="ECO:0007669"/>
    <property type="project" value="TreeGrafter"/>
</dbReference>
<evidence type="ECO:0000259" key="10">
    <source>
        <dbReference type="PROSITE" id="PS50011"/>
    </source>
</evidence>
<dbReference type="OrthoDB" id="63267at2759"/>
<evidence type="ECO:0000256" key="2">
    <source>
        <dbReference type="ARBA" id="ARBA00022535"/>
    </source>
</evidence>
<evidence type="ECO:0000256" key="7">
    <source>
        <dbReference type="ARBA" id="ARBA00022992"/>
    </source>
</evidence>
<keyword evidence="13" id="KW-1185">Reference proteome</keyword>
<evidence type="ECO:0000313" key="13">
    <source>
        <dbReference type="Proteomes" id="UP000291116"/>
    </source>
</evidence>
<evidence type="ECO:0000256" key="4">
    <source>
        <dbReference type="ARBA" id="ARBA00022741"/>
    </source>
</evidence>
<dbReference type="EMBL" id="CAACVS010000444">
    <property type="protein sequence ID" value="VEU42484.1"/>
    <property type="molecule type" value="Genomic_DNA"/>
</dbReference>
<dbReference type="InterPro" id="IPR017441">
    <property type="entry name" value="Protein_kinase_ATP_BS"/>
</dbReference>
<dbReference type="CDD" id="cd00038">
    <property type="entry name" value="CAP_ED"/>
    <property type="match status" value="1"/>
</dbReference>
<feature type="domain" description="Protein kinase" evidence="10">
    <location>
        <begin position="716"/>
        <end position="988"/>
    </location>
</feature>
<name>A0A448ZKE1_9STRA</name>
<dbReference type="PROSITE" id="PS50042">
    <property type="entry name" value="CNMP_BINDING_3"/>
    <property type="match status" value="3"/>
</dbReference>
<dbReference type="Proteomes" id="UP000291116">
    <property type="component" value="Unassembled WGS sequence"/>
</dbReference>
<evidence type="ECO:0000256" key="3">
    <source>
        <dbReference type="ARBA" id="ARBA00022679"/>
    </source>
</evidence>
<dbReference type="Pfam" id="PF00027">
    <property type="entry name" value="cNMP_binding"/>
    <property type="match status" value="1"/>
</dbReference>
<evidence type="ECO:0000256" key="1">
    <source>
        <dbReference type="ARBA" id="ARBA00022527"/>
    </source>
</evidence>
<feature type="binding site" evidence="8">
    <location>
        <position position="752"/>
    </location>
    <ligand>
        <name>ATP</name>
        <dbReference type="ChEBI" id="CHEBI:30616"/>
    </ligand>
</feature>
<feature type="compositionally biased region" description="Polar residues" evidence="9">
    <location>
        <begin position="1023"/>
        <end position="1045"/>
    </location>
</feature>
<feature type="domain" description="Cyclic nucleotide-binding" evidence="11">
    <location>
        <begin position="339"/>
        <end position="408"/>
    </location>
</feature>
<keyword evidence="2" id="KW-0140">cGMP</keyword>
<dbReference type="GO" id="GO:0030553">
    <property type="term" value="F:cGMP binding"/>
    <property type="evidence" value="ECO:0007669"/>
    <property type="project" value="UniProtKB-KW"/>
</dbReference>
<keyword evidence="3" id="KW-0808">Transferase</keyword>
<dbReference type="SUPFAM" id="SSF51206">
    <property type="entry name" value="cAMP-binding domain-like"/>
    <property type="match status" value="1"/>
</dbReference>
<accession>A0A448ZKE1</accession>
<dbReference type="GO" id="GO:0005524">
    <property type="term" value="F:ATP binding"/>
    <property type="evidence" value="ECO:0007669"/>
    <property type="project" value="UniProtKB-UniRule"/>
</dbReference>
<evidence type="ECO:0000256" key="5">
    <source>
        <dbReference type="ARBA" id="ARBA00022777"/>
    </source>
</evidence>
<feature type="compositionally biased region" description="Basic and acidic residues" evidence="9">
    <location>
        <begin position="1053"/>
        <end position="1067"/>
    </location>
</feature>
<feature type="compositionally biased region" description="Basic and acidic residues" evidence="9">
    <location>
        <begin position="1112"/>
        <end position="1134"/>
    </location>
</feature>
<dbReference type="Gene3D" id="1.10.510.10">
    <property type="entry name" value="Transferase(Phosphotransferase) domain 1"/>
    <property type="match status" value="1"/>
</dbReference>
<reference evidence="12 13" key="1">
    <citation type="submission" date="2019-01" db="EMBL/GenBank/DDBJ databases">
        <authorList>
            <person name="Ferrante I. M."/>
        </authorList>
    </citation>
    <scope>NUCLEOTIDE SEQUENCE [LARGE SCALE GENOMIC DNA]</scope>
    <source>
        <strain evidence="12 13">B856</strain>
    </source>
</reference>
<dbReference type="InterPro" id="IPR018490">
    <property type="entry name" value="cNMP-bd_dom_sf"/>
</dbReference>
<dbReference type="SMART" id="SM00220">
    <property type="entry name" value="S_TKc"/>
    <property type="match status" value="1"/>
</dbReference>
<keyword evidence="4 8" id="KW-0547">Nucleotide-binding</keyword>
<dbReference type="InterPro" id="IPR014710">
    <property type="entry name" value="RmlC-like_jellyroll"/>
</dbReference>
<evidence type="ECO:0000259" key="11">
    <source>
        <dbReference type="PROSITE" id="PS50042"/>
    </source>
</evidence>
<dbReference type="InterPro" id="IPR008271">
    <property type="entry name" value="Ser/Thr_kinase_AS"/>
</dbReference>
<evidence type="ECO:0000256" key="8">
    <source>
        <dbReference type="PROSITE-ProRule" id="PRU10141"/>
    </source>
</evidence>
<dbReference type="SUPFAM" id="SSF56112">
    <property type="entry name" value="Protein kinase-like (PK-like)"/>
    <property type="match status" value="1"/>
</dbReference>
<evidence type="ECO:0000256" key="9">
    <source>
        <dbReference type="SAM" id="MobiDB-lite"/>
    </source>
</evidence>
<dbReference type="Pfam" id="PF00069">
    <property type="entry name" value="Pkinase"/>
    <property type="match status" value="1"/>
</dbReference>
<keyword evidence="1" id="KW-0723">Serine/threonine-protein kinase</keyword>
<keyword evidence="7" id="KW-0142">cGMP-binding</keyword>